<organism evidence="2">
    <name type="scientific">marine metagenome</name>
    <dbReference type="NCBI Taxonomy" id="408172"/>
    <lineage>
        <taxon>unclassified sequences</taxon>
        <taxon>metagenomes</taxon>
        <taxon>ecological metagenomes</taxon>
    </lineage>
</organism>
<dbReference type="PANTHER" id="PTHR46623:SF10">
    <property type="entry name" value="CARBOXYMETHYLENEBUTENOLIDASE HOMOLOG"/>
    <property type="match status" value="1"/>
</dbReference>
<evidence type="ECO:0000313" key="2">
    <source>
        <dbReference type="EMBL" id="SVE17342.1"/>
    </source>
</evidence>
<feature type="domain" description="Dienelactone hydrolase" evidence="1">
    <location>
        <begin position="44"/>
        <end position="245"/>
    </location>
</feature>
<dbReference type="AlphaFoldDB" id="A0A383BBJ5"/>
<accession>A0A383BBJ5</accession>
<feature type="non-terminal residue" evidence="2">
    <location>
        <position position="246"/>
    </location>
</feature>
<dbReference type="Pfam" id="PF01738">
    <property type="entry name" value="DLH"/>
    <property type="match status" value="1"/>
</dbReference>
<sequence length="246" mass="27492">TFANNVTGIYWCHRDIHLLTVTLENNTMIEKIIEVTTLDGTMPVHVFQPKTKGPHPIVIFYFDVFGIRNELKDMCRRLCNKGYYTVLPSLFYRMGNPSYAPEEFFSGNLGLEETDPLYPMNLNLSTTNAMVVMDTGALLQHLAKEEPEANANKIGTIGTCMGGRHALFAAAAHPDHVLAFASIHGGKLVTDTPDSPHLTLSKLKAEAYFGWADQDANAIEEHLEIYKTELARHNISHRIDFMEGAL</sequence>
<dbReference type="EMBL" id="UINC01199085">
    <property type="protein sequence ID" value="SVE17342.1"/>
    <property type="molecule type" value="Genomic_DNA"/>
</dbReference>
<dbReference type="GO" id="GO:0016787">
    <property type="term" value="F:hydrolase activity"/>
    <property type="evidence" value="ECO:0007669"/>
    <property type="project" value="InterPro"/>
</dbReference>
<dbReference type="InterPro" id="IPR051049">
    <property type="entry name" value="Dienelactone_hydrolase-like"/>
</dbReference>
<dbReference type="PANTHER" id="PTHR46623">
    <property type="entry name" value="CARBOXYMETHYLENEBUTENOLIDASE-RELATED"/>
    <property type="match status" value="1"/>
</dbReference>
<feature type="non-terminal residue" evidence="2">
    <location>
        <position position="1"/>
    </location>
</feature>
<dbReference type="SUPFAM" id="SSF53474">
    <property type="entry name" value="alpha/beta-Hydrolases"/>
    <property type="match status" value="1"/>
</dbReference>
<reference evidence="2" key="1">
    <citation type="submission" date="2018-05" db="EMBL/GenBank/DDBJ databases">
        <authorList>
            <person name="Lanie J.A."/>
            <person name="Ng W.-L."/>
            <person name="Kazmierczak K.M."/>
            <person name="Andrzejewski T.M."/>
            <person name="Davidsen T.M."/>
            <person name="Wayne K.J."/>
            <person name="Tettelin H."/>
            <person name="Glass J.I."/>
            <person name="Rusch D."/>
            <person name="Podicherti R."/>
            <person name="Tsui H.-C.T."/>
            <person name="Winkler M.E."/>
        </authorList>
    </citation>
    <scope>NUCLEOTIDE SEQUENCE</scope>
</reference>
<proteinExistence type="predicted"/>
<dbReference type="InterPro" id="IPR029058">
    <property type="entry name" value="AB_hydrolase_fold"/>
</dbReference>
<dbReference type="Gene3D" id="3.40.50.1820">
    <property type="entry name" value="alpha/beta hydrolase"/>
    <property type="match status" value="1"/>
</dbReference>
<protein>
    <recommendedName>
        <fullName evidence="1">Dienelactone hydrolase domain-containing protein</fullName>
    </recommendedName>
</protein>
<dbReference type="InterPro" id="IPR002925">
    <property type="entry name" value="Dienelactn_hydro"/>
</dbReference>
<evidence type="ECO:0000259" key="1">
    <source>
        <dbReference type="Pfam" id="PF01738"/>
    </source>
</evidence>
<gene>
    <name evidence="2" type="ORF">METZ01_LOCUS470196</name>
</gene>
<name>A0A383BBJ5_9ZZZZ</name>